<dbReference type="InterPro" id="IPR036249">
    <property type="entry name" value="Thioredoxin-like_sf"/>
</dbReference>
<dbReference type="PANTHER" id="PTHR36057:SF1">
    <property type="entry name" value="LIPOPROTEIN LIPID ATTACHMENT SITE-LIKE PROTEIN, PUTATIVE (DUF1223)-RELATED"/>
    <property type="match status" value="1"/>
</dbReference>
<gene>
    <name evidence="2" type="ORF">AVDCRST_MAG42-2909</name>
</gene>
<evidence type="ECO:0008006" key="3">
    <source>
        <dbReference type="Google" id="ProtNLM"/>
    </source>
</evidence>
<dbReference type="AlphaFoldDB" id="A0A6J4IZZ2"/>
<reference evidence="2" key="1">
    <citation type="submission" date="2020-02" db="EMBL/GenBank/DDBJ databases">
        <authorList>
            <person name="Meier V. D."/>
        </authorList>
    </citation>
    <scope>NUCLEOTIDE SEQUENCE</scope>
    <source>
        <strain evidence="2">AVDCRST_MAG42</strain>
    </source>
</reference>
<sequence>MKSSAFFAVMSVAGLCCAAVSASAVELESKATRMHLLELYTSEGCSSCPPAEAWLSKLKDDPRLWRDFAPLAFHVDYWDRLGWRDPFAAKQWTARQYAYSARWKSSSVYTPGFVLDGREWRNSGVPSPSGESPGPLRISANDDVVTAVFKATSGDNKPRELHVARLGFDLQINVKAGENSGRKLLHDFVVLSLDTAKMNDGKAELRLSRGGAKEAAISRRALVAWVTEPGQMEPIQAVGGWVQ</sequence>
<keyword evidence="1" id="KW-0732">Signal</keyword>
<feature type="chain" id="PRO_5026659354" description="DUF1223 domain-containing protein" evidence="1">
    <location>
        <begin position="19"/>
        <end position="243"/>
    </location>
</feature>
<dbReference type="Pfam" id="PF06764">
    <property type="entry name" value="DUF1223"/>
    <property type="match status" value="1"/>
</dbReference>
<accession>A0A6J4IZZ2</accession>
<dbReference type="InterPro" id="IPR010634">
    <property type="entry name" value="DUF1223"/>
</dbReference>
<proteinExistence type="predicted"/>
<protein>
    <recommendedName>
        <fullName evidence="3">DUF1223 domain-containing protein</fullName>
    </recommendedName>
</protein>
<organism evidence="2">
    <name type="scientific">uncultured Chthoniobacterales bacterium</name>
    <dbReference type="NCBI Taxonomy" id="1836801"/>
    <lineage>
        <taxon>Bacteria</taxon>
        <taxon>Pseudomonadati</taxon>
        <taxon>Verrucomicrobiota</taxon>
        <taxon>Spartobacteria</taxon>
        <taxon>Chthoniobacterales</taxon>
        <taxon>environmental samples</taxon>
    </lineage>
</organism>
<dbReference type="EMBL" id="CADCTA010000105">
    <property type="protein sequence ID" value="CAA9264520.1"/>
    <property type="molecule type" value="Genomic_DNA"/>
</dbReference>
<feature type="signal peptide" evidence="1">
    <location>
        <begin position="1"/>
        <end position="18"/>
    </location>
</feature>
<evidence type="ECO:0000313" key="2">
    <source>
        <dbReference type="EMBL" id="CAA9264520.1"/>
    </source>
</evidence>
<evidence type="ECO:0000256" key="1">
    <source>
        <dbReference type="SAM" id="SignalP"/>
    </source>
</evidence>
<name>A0A6J4IZZ2_9BACT</name>
<dbReference type="PANTHER" id="PTHR36057">
    <property type="match status" value="1"/>
</dbReference>
<dbReference type="SUPFAM" id="SSF52833">
    <property type="entry name" value="Thioredoxin-like"/>
    <property type="match status" value="1"/>
</dbReference>